<accession>A0A4U6QLG2</accession>
<reference evidence="2 3" key="1">
    <citation type="submission" date="2019-05" db="EMBL/GenBank/DDBJ databases">
        <title>Nakamurella sp. N5BH11, whole genome shotgun sequence.</title>
        <authorList>
            <person name="Tuo L."/>
        </authorList>
    </citation>
    <scope>NUCLEOTIDE SEQUENCE [LARGE SCALE GENOMIC DNA]</scope>
    <source>
        <strain evidence="2 3">N5BH11</strain>
    </source>
</reference>
<dbReference type="InterPro" id="IPR018911">
    <property type="entry name" value="Gmad2_Ig-like_dom"/>
</dbReference>
<organism evidence="2 3">
    <name type="scientific">Nakamurella flava</name>
    <dbReference type="NCBI Taxonomy" id="2576308"/>
    <lineage>
        <taxon>Bacteria</taxon>
        <taxon>Bacillati</taxon>
        <taxon>Actinomycetota</taxon>
        <taxon>Actinomycetes</taxon>
        <taxon>Nakamurellales</taxon>
        <taxon>Nakamurellaceae</taxon>
        <taxon>Nakamurella</taxon>
    </lineage>
</organism>
<dbReference type="Gene3D" id="3.10.350.10">
    <property type="entry name" value="LysM domain"/>
    <property type="match status" value="1"/>
</dbReference>
<dbReference type="InterPro" id="IPR018392">
    <property type="entry name" value="LysM"/>
</dbReference>
<evidence type="ECO:0000259" key="1">
    <source>
        <dbReference type="PROSITE" id="PS51782"/>
    </source>
</evidence>
<dbReference type="Proteomes" id="UP000306985">
    <property type="component" value="Unassembled WGS sequence"/>
</dbReference>
<gene>
    <name evidence="2" type="ORF">FDO65_05715</name>
</gene>
<sequence length="153" mass="15585">MTDDALAIRQPQDGDIVGTAIGVAGVGIAFEASWGWRLVGGGRTLAEGMFTAGSGGAMSPFATTLSVPEHGHNGPATVEIWADDPSGAAPRPAGVPVIAISGAAGYRPVRVQAGDTLTAIAERHGSTVERIVAASHLVDPDQIEIDQLLRVPV</sequence>
<feature type="domain" description="LysM" evidence="1">
    <location>
        <begin position="107"/>
        <end position="151"/>
    </location>
</feature>
<dbReference type="PROSITE" id="PS51782">
    <property type="entry name" value="LYSM"/>
    <property type="match status" value="1"/>
</dbReference>
<keyword evidence="3" id="KW-1185">Reference proteome</keyword>
<evidence type="ECO:0000313" key="3">
    <source>
        <dbReference type="Proteomes" id="UP000306985"/>
    </source>
</evidence>
<protein>
    <submittedName>
        <fullName evidence="2">LysM peptidoglycan-binding domain-containing protein</fullName>
    </submittedName>
</protein>
<dbReference type="Pfam" id="PF01476">
    <property type="entry name" value="LysM"/>
    <property type="match status" value="1"/>
</dbReference>
<dbReference type="Pfam" id="PF10648">
    <property type="entry name" value="Gmad2"/>
    <property type="match status" value="1"/>
</dbReference>
<dbReference type="CDD" id="cd00118">
    <property type="entry name" value="LysM"/>
    <property type="match status" value="1"/>
</dbReference>
<comment type="caution">
    <text evidence="2">The sequence shown here is derived from an EMBL/GenBank/DDBJ whole genome shotgun (WGS) entry which is preliminary data.</text>
</comment>
<proteinExistence type="predicted"/>
<dbReference type="OrthoDB" id="5244690at2"/>
<dbReference type="AlphaFoldDB" id="A0A4U6QLG2"/>
<dbReference type="EMBL" id="SZZH01000001">
    <property type="protein sequence ID" value="TKV61129.1"/>
    <property type="molecule type" value="Genomic_DNA"/>
</dbReference>
<dbReference type="RefSeq" id="WP_137448433.1">
    <property type="nucleotide sequence ID" value="NZ_SZZH01000001.1"/>
</dbReference>
<name>A0A4U6QLG2_9ACTN</name>
<dbReference type="InterPro" id="IPR036779">
    <property type="entry name" value="LysM_dom_sf"/>
</dbReference>
<dbReference type="SMART" id="SM00257">
    <property type="entry name" value="LysM"/>
    <property type="match status" value="1"/>
</dbReference>
<dbReference type="SUPFAM" id="SSF54106">
    <property type="entry name" value="LysM domain"/>
    <property type="match status" value="1"/>
</dbReference>
<evidence type="ECO:0000313" key="2">
    <source>
        <dbReference type="EMBL" id="TKV61129.1"/>
    </source>
</evidence>